<dbReference type="Proteomes" id="UP001300096">
    <property type="component" value="Unassembled WGS sequence"/>
</dbReference>
<dbReference type="InterPro" id="IPR006059">
    <property type="entry name" value="SBP"/>
</dbReference>
<protein>
    <submittedName>
        <fullName evidence="5">Extracellular solute-binding protein</fullName>
    </submittedName>
</protein>
<comment type="caution">
    <text evidence="5">The sequence shown here is derived from an EMBL/GenBank/DDBJ whole genome shotgun (WGS) entry which is preliminary data.</text>
</comment>
<dbReference type="SUPFAM" id="SSF53850">
    <property type="entry name" value="Periplasmic binding protein-like II"/>
    <property type="match status" value="1"/>
</dbReference>
<dbReference type="EMBL" id="JAHWXN010000002">
    <property type="protein sequence ID" value="MCK2037441.1"/>
    <property type="molecule type" value="Genomic_DNA"/>
</dbReference>
<dbReference type="Pfam" id="PF13416">
    <property type="entry name" value="SBP_bac_8"/>
    <property type="match status" value="1"/>
</dbReference>
<evidence type="ECO:0000256" key="1">
    <source>
        <dbReference type="ARBA" id="ARBA00008520"/>
    </source>
</evidence>
<dbReference type="PANTHER" id="PTHR30061">
    <property type="entry name" value="MALTOSE-BINDING PERIPLASMIC PROTEIN"/>
    <property type="match status" value="1"/>
</dbReference>
<feature type="signal peptide" evidence="4">
    <location>
        <begin position="1"/>
        <end position="25"/>
    </location>
</feature>
<keyword evidence="6" id="KW-1185">Reference proteome</keyword>
<dbReference type="PANTHER" id="PTHR30061:SF50">
    <property type="entry name" value="MALTOSE_MALTODEXTRIN-BINDING PERIPLASMIC PROTEIN"/>
    <property type="match status" value="1"/>
</dbReference>
<dbReference type="Gene3D" id="3.40.190.10">
    <property type="entry name" value="Periplasmic binding protein-like II"/>
    <property type="match status" value="2"/>
</dbReference>
<gene>
    <name evidence="5" type="ORF">KZC51_15010</name>
</gene>
<organism evidence="5 6">
    <name type="scientific">Microbacterium croceum</name>
    <dbReference type="NCBI Taxonomy" id="2851645"/>
    <lineage>
        <taxon>Bacteria</taxon>
        <taxon>Bacillati</taxon>
        <taxon>Actinomycetota</taxon>
        <taxon>Actinomycetes</taxon>
        <taxon>Micrococcales</taxon>
        <taxon>Microbacteriaceae</taxon>
        <taxon>Microbacterium</taxon>
    </lineage>
</organism>
<evidence type="ECO:0000313" key="5">
    <source>
        <dbReference type="EMBL" id="MCK2037441.1"/>
    </source>
</evidence>
<evidence type="ECO:0000313" key="6">
    <source>
        <dbReference type="Proteomes" id="UP001300096"/>
    </source>
</evidence>
<feature type="chain" id="PRO_5045641235" evidence="4">
    <location>
        <begin position="26"/>
        <end position="436"/>
    </location>
</feature>
<reference evidence="5 6" key="1">
    <citation type="submission" date="2021-06" db="EMBL/GenBank/DDBJ databases">
        <title>Genome-based taxonomic framework of Microbacterium strains isolated from marine environment, the description of four new species and reclassification of four preexisting species.</title>
        <authorList>
            <person name="Lee S.D."/>
            <person name="Kim S.-M."/>
            <person name="Byeon Y.-S."/>
            <person name="Yang H.L."/>
            <person name="Kim I.S."/>
        </authorList>
    </citation>
    <scope>NUCLEOTIDE SEQUENCE [LARGE SCALE GENOMIC DNA]</scope>
    <source>
        <strain evidence="5 6">SSW1-49</strain>
    </source>
</reference>
<evidence type="ECO:0000256" key="3">
    <source>
        <dbReference type="ARBA" id="ARBA00022729"/>
    </source>
</evidence>
<evidence type="ECO:0000256" key="2">
    <source>
        <dbReference type="ARBA" id="ARBA00022448"/>
    </source>
</evidence>
<keyword evidence="2" id="KW-0813">Transport</keyword>
<sequence length="436" mass="46746">MHTYPSSRRRATMLGIALVASSALLLTGCGRGDDAPAAGGDSTTVDDKPATGTLEIWTQGADGAELPQMFEKFKADNPDVEINMTQIPEAEFASKMTAAITAGTVPDLIYSFTETQSSLIATGGFDPVPDGLVDKDDFFEVIWDNSVYDDVAYGVPWYAYSDMVIYRTDLAEAAGAEAPKDWDGLRTFGEKLKESGVEYPLALYAAYDSYTARQLLTFAAQNGGSFISDDLSEWTINSPENVEALEYWSGLIKDGLASPDGPAFLDTVSWSTTGKNAAIIDGGPWFVGWFDDANGEGWADEHLSLSTMPVGPEGDAATTVGGGSWFVPTDSENKDAAWKFARFMSEPASQVEWFQIFKNMPAVKSAWEDPALADDRLLATVEAGLETGITLPKVSTWSQVGTVIGEQMEKVVRGGLSAQDALDAAQQQAESIGMGN</sequence>
<comment type="similarity">
    <text evidence="1">Belongs to the bacterial solute-binding protein 1 family.</text>
</comment>
<accession>A0ABT0FI39</accession>
<dbReference type="RefSeq" id="WP_247630839.1">
    <property type="nucleotide sequence ID" value="NZ_JAHWXN010000002.1"/>
</dbReference>
<evidence type="ECO:0000256" key="4">
    <source>
        <dbReference type="SAM" id="SignalP"/>
    </source>
</evidence>
<name>A0ABT0FI39_9MICO</name>
<proteinExistence type="inferred from homology"/>
<keyword evidence="3 4" id="KW-0732">Signal</keyword>